<keyword evidence="3" id="KW-1185">Reference proteome</keyword>
<dbReference type="EMBL" id="WBZC01000006">
    <property type="protein sequence ID" value="KAB3537893.1"/>
    <property type="molecule type" value="Genomic_DNA"/>
</dbReference>
<dbReference type="RefSeq" id="WP_151859914.1">
    <property type="nucleotide sequence ID" value="NZ_WBZC01000006.1"/>
</dbReference>
<evidence type="ECO:0000256" key="1">
    <source>
        <dbReference type="SAM" id="Phobius"/>
    </source>
</evidence>
<proteinExistence type="predicted"/>
<feature type="transmembrane region" description="Helical" evidence="1">
    <location>
        <begin position="262"/>
        <end position="283"/>
    </location>
</feature>
<sequence length="290" mass="32963">MNSILFMFALFFGIGLFLILLDVLKVPTKRANKVYLAVSKKGIEKPNAFEVITLELSEKVGRFIKLGNFKKRKLIMTLRSANIKLTPEVFIARAYVKAGIVLLSIIPSILILPLLAPVLLITSILVLFKELDSADEKLKKSKKTIEYEIPRFVNTLTQELHGSRDILAILETYKKNTTGIFKRELEITIADMKSGNLESALTRFETRIGSSMLSDVIRGLVGTIRGDNNIVYFQMLSHDFKQLELQRLKSEVMKRPAKIKKYSMMMLGCFVMMYLVVMVLQIVGSMKELF</sequence>
<dbReference type="OrthoDB" id="9786505at2"/>
<feature type="transmembrane region" description="Helical" evidence="1">
    <location>
        <begin position="6"/>
        <end position="24"/>
    </location>
</feature>
<comment type="caution">
    <text evidence="2">The sequence shown here is derived from an EMBL/GenBank/DDBJ whole genome shotgun (WGS) entry which is preliminary data.</text>
</comment>
<protein>
    <submittedName>
        <fullName evidence="2">Secretion protein F</fullName>
    </submittedName>
</protein>
<name>A0A6I0FIH8_9FIRM</name>
<feature type="transmembrane region" description="Helical" evidence="1">
    <location>
        <begin position="102"/>
        <end position="128"/>
    </location>
</feature>
<accession>A0A6I0FIH8</accession>
<organism evidence="2 3">
    <name type="scientific">Alkaliphilus pronyensis</name>
    <dbReference type="NCBI Taxonomy" id="1482732"/>
    <lineage>
        <taxon>Bacteria</taxon>
        <taxon>Bacillati</taxon>
        <taxon>Bacillota</taxon>
        <taxon>Clostridia</taxon>
        <taxon>Peptostreptococcales</taxon>
        <taxon>Natronincolaceae</taxon>
        <taxon>Alkaliphilus</taxon>
    </lineage>
</organism>
<dbReference type="Proteomes" id="UP000432715">
    <property type="component" value="Unassembled WGS sequence"/>
</dbReference>
<keyword evidence="1" id="KW-0812">Transmembrane</keyword>
<gene>
    <name evidence="2" type="ORF">F8154_01985</name>
</gene>
<reference evidence="2 3" key="1">
    <citation type="submission" date="2019-10" db="EMBL/GenBank/DDBJ databases">
        <title>Alkaliphilus serpentinus sp. nov. and Alkaliphilus pronyensis sp. nov., two novel anaerobic alkaliphilic species isolated from the serpentinized-hosted hydrothermal field of the Prony Bay (New Caledonia).</title>
        <authorList>
            <person name="Postec A."/>
        </authorList>
    </citation>
    <scope>NUCLEOTIDE SEQUENCE [LARGE SCALE GENOMIC DNA]</scope>
    <source>
        <strain evidence="2 3">LacV</strain>
    </source>
</reference>
<dbReference type="AlphaFoldDB" id="A0A6I0FIH8"/>
<evidence type="ECO:0000313" key="3">
    <source>
        <dbReference type="Proteomes" id="UP000432715"/>
    </source>
</evidence>
<keyword evidence="1" id="KW-0472">Membrane</keyword>
<keyword evidence="1" id="KW-1133">Transmembrane helix</keyword>
<evidence type="ECO:0000313" key="2">
    <source>
        <dbReference type="EMBL" id="KAB3537893.1"/>
    </source>
</evidence>